<dbReference type="InterPro" id="IPR017938">
    <property type="entry name" value="Riboflavin_synthase-like_b-brl"/>
</dbReference>
<dbReference type="PANTHER" id="PTHR19384">
    <property type="entry name" value="NITRIC OXIDE SYNTHASE-RELATED"/>
    <property type="match status" value="1"/>
</dbReference>
<comment type="caution">
    <text evidence="11">The sequence shown here is derived from an EMBL/GenBank/DDBJ whole genome shotgun (WGS) entry which is preliminary data.</text>
</comment>
<dbReference type="InterPro" id="IPR037217">
    <property type="entry name" value="Trp/Indoleamine_2_3_dOase-like"/>
</dbReference>
<evidence type="ECO:0000256" key="3">
    <source>
        <dbReference type="ARBA" id="ARBA00022630"/>
    </source>
</evidence>
<evidence type="ECO:0000256" key="2">
    <source>
        <dbReference type="ARBA" id="ARBA00007119"/>
    </source>
</evidence>
<gene>
    <name evidence="11" type="ORF">NW762_013890</name>
</gene>
<dbReference type="SUPFAM" id="SSF55856">
    <property type="entry name" value="Cytochrome b5-like heme/steroid binding domain"/>
    <property type="match status" value="1"/>
</dbReference>
<evidence type="ECO:0000256" key="1">
    <source>
        <dbReference type="ARBA" id="ARBA00001974"/>
    </source>
</evidence>
<evidence type="ECO:0000256" key="5">
    <source>
        <dbReference type="ARBA" id="ARBA00022827"/>
    </source>
</evidence>
<dbReference type="InterPro" id="IPR000898">
    <property type="entry name" value="Indolamine_dOase"/>
</dbReference>
<reference evidence="11" key="1">
    <citation type="submission" date="2022-09" db="EMBL/GenBank/DDBJ databases">
        <title>Fusarium specimens isolated from Avocado Roots.</title>
        <authorList>
            <person name="Stajich J."/>
            <person name="Roper C."/>
            <person name="Heimlech-Rivalta G."/>
        </authorList>
    </citation>
    <scope>NUCLEOTIDE SEQUENCE</scope>
    <source>
        <strain evidence="11">CF00136</strain>
    </source>
</reference>
<dbReference type="Gene3D" id="1.20.58.480">
    <property type="match status" value="1"/>
</dbReference>
<dbReference type="EC" id="1.6.2.4" evidence="8"/>
<dbReference type="InterPro" id="IPR036400">
    <property type="entry name" value="Cyt_B5-like_heme/steroid_sf"/>
</dbReference>
<dbReference type="SMART" id="SM01117">
    <property type="entry name" value="Cyt-b5"/>
    <property type="match status" value="1"/>
</dbReference>
<accession>A0A9W8V9Z2</accession>
<dbReference type="Gene3D" id="3.10.120.10">
    <property type="entry name" value="Cytochrome b5-like heme/steroid binding domain"/>
    <property type="match status" value="1"/>
</dbReference>
<protein>
    <recommendedName>
        <fullName evidence="8">NADPH--hemoprotein reductase</fullName>
        <ecNumber evidence="8">1.6.2.4</ecNumber>
    </recommendedName>
</protein>
<dbReference type="PRINTS" id="PR00371">
    <property type="entry name" value="FPNCR"/>
</dbReference>
<dbReference type="GO" id="GO:0003958">
    <property type="term" value="F:NADPH-hemoprotein reductase activity"/>
    <property type="evidence" value="ECO:0007669"/>
    <property type="project" value="UniProtKB-EC"/>
</dbReference>
<keyword evidence="6" id="KW-0560">Oxidoreductase</keyword>
<dbReference type="Gene3D" id="2.40.30.10">
    <property type="entry name" value="Translation factors"/>
    <property type="match status" value="1"/>
</dbReference>
<evidence type="ECO:0000256" key="4">
    <source>
        <dbReference type="ARBA" id="ARBA00022723"/>
    </source>
</evidence>
<comment type="similarity">
    <text evidence="2">Belongs to the indoleamine 2,3-dioxygenase family.</text>
</comment>
<dbReference type="GO" id="GO:0005829">
    <property type="term" value="C:cytosol"/>
    <property type="evidence" value="ECO:0007669"/>
    <property type="project" value="TreeGrafter"/>
</dbReference>
<dbReference type="GO" id="GO:0020037">
    <property type="term" value="F:heme binding"/>
    <property type="evidence" value="ECO:0007669"/>
    <property type="project" value="InterPro"/>
</dbReference>
<evidence type="ECO:0000259" key="10">
    <source>
        <dbReference type="PROSITE" id="PS50255"/>
    </source>
</evidence>
<dbReference type="InterPro" id="IPR001199">
    <property type="entry name" value="Cyt_B5-like_heme/steroid-bd"/>
</dbReference>
<dbReference type="OrthoDB" id="260519at2759"/>
<dbReference type="InterPro" id="IPR001709">
    <property type="entry name" value="Flavoprot_Pyr_Nucl_cyt_Rdtase"/>
</dbReference>
<dbReference type="Pfam" id="PF00173">
    <property type="entry name" value="Cyt-b5"/>
    <property type="match status" value="1"/>
</dbReference>
<dbReference type="InterPro" id="IPR001433">
    <property type="entry name" value="OxRdtase_FAD/NAD-bd"/>
</dbReference>
<keyword evidence="12" id="KW-1185">Reference proteome</keyword>
<dbReference type="PANTHER" id="PTHR19384:SF17">
    <property type="entry name" value="NADPH--CYTOCHROME P450 REDUCTASE"/>
    <property type="match status" value="1"/>
</dbReference>
<dbReference type="Pfam" id="PF01231">
    <property type="entry name" value="IDO"/>
    <property type="match status" value="1"/>
</dbReference>
<dbReference type="InterPro" id="IPR039261">
    <property type="entry name" value="FNR_nucleotide-bd"/>
</dbReference>
<dbReference type="GO" id="GO:0019441">
    <property type="term" value="P:L-tryptophan catabolic process to kynurenine"/>
    <property type="evidence" value="ECO:0007669"/>
    <property type="project" value="InterPro"/>
</dbReference>
<dbReference type="Pfam" id="PF00175">
    <property type="entry name" value="NAD_binding_1"/>
    <property type="match status" value="1"/>
</dbReference>
<dbReference type="EMBL" id="JAOQAZ010000045">
    <property type="protein sequence ID" value="KAJ4245766.1"/>
    <property type="molecule type" value="Genomic_DNA"/>
</dbReference>
<keyword evidence="5" id="KW-0274">FAD</keyword>
<organism evidence="11 12">
    <name type="scientific">Fusarium torreyae</name>
    <dbReference type="NCBI Taxonomy" id="1237075"/>
    <lineage>
        <taxon>Eukaryota</taxon>
        <taxon>Fungi</taxon>
        <taxon>Dikarya</taxon>
        <taxon>Ascomycota</taxon>
        <taxon>Pezizomycotina</taxon>
        <taxon>Sordariomycetes</taxon>
        <taxon>Hypocreomycetidae</taxon>
        <taxon>Hypocreales</taxon>
        <taxon>Nectriaceae</taxon>
        <taxon>Fusarium</taxon>
    </lineage>
</organism>
<dbReference type="GO" id="GO:0010181">
    <property type="term" value="F:FMN binding"/>
    <property type="evidence" value="ECO:0007669"/>
    <property type="project" value="TreeGrafter"/>
</dbReference>
<dbReference type="InterPro" id="IPR003097">
    <property type="entry name" value="CysJ-like_FAD-binding"/>
</dbReference>
<evidence type="ECO:0000256" key="8">
    <source>
        <dbReference type="ARBA" id="ARBA00023797"/>
    </source>
</evidence>
<keyword evidence="7" id="KW-0408">Iron</keyword>
<name>A0A9W8V9Z2_9HYPO</name>
<dbReference type="SUPFAM" id="SSF140959">
    <property type="entry name" value="Indolic compounds 2,3-dioxygenase-like"/>
    <property type="match status" value="1"/>
</dbReference>
<dbReference type="PROSITE" id="PS50255">
    <property type="entry name" value="CYTOCHROME_B5_2"/>
    <property type="match status" value="1"/>
</dbReference>
<evidence type="ECO:0000256" key="9">
    <source>
        <dbReference type="SAM" id="MobiDB-lite"/>
    </source>
</evidence>
<sequence>MSLASCPVSGSAGGQCPVSSSSRVRQARGGCAFAGATQHGDISAAFDIPHGIDTEDWLRTRERKSINELLYANYPSRKEIDSIKSQQELDAMNPNEHELLAVALGAPARQVMQRAEEIGPQTGWRDGYLSAEHGFCPPDYEEPINALARSPGRIWSDLCERMPGCLARGRVREAVASLPLVEGTEEIIPDQALWGAVVALGILCSVFRFEEKHDGTHGVSIRAGATTKLQCPMGDDICQELEGIPLCIALPYYQISRRMGRTLPHLTFPDQASYNLKIRDVKSNSPYLARFDNTDLRWPIFGEKAEVAFLKGCADTSASFQHGPDAIAACQEHVMTGNIEGLLREMIRLKEILERMPNAFHSISPNPNAGDNYVSADRWVRWALFSAPLSRRCPATSGLQFPPYLMMDAFLGRKRHTSFLGVEALHLRAWIPSNHRASIAAIQYHYSIPEFVQKSGDPRLMGVLEGIVEAYTGERGFMGVHRYKVFGILEVAGKTGRTVTNGLSGAADAARPWEETHRQFSETMKERLEPFRGKLDMEPHSMRGTFEECRYVAKVAGCSNIDRDANRSTALITLDIRDTGITFAPGDRVAVMPLNSWEECAKMVAALGLDHHLTEPVDTTGVWSRFEHHLSSVTRSAHRQLTVVDILRRGHLAPITRELAVKVHELLHASSNTVFQVLATDEWPVRGSLGDLLQKAVTDTPTQIWDKAFSLDDLDWLLELVQLEVPRTYSISSHNNDLLPNTVDLTISRAEYQLCSLFSQGQSITRAGVSSGFFNPHPSSTENTTLSDEVLLGVSRPVAFQLPIDSMAPCAFFAGGSGIAPFRSFWQHRLASSGLSGGRNLLYLGVQSRDKFCYENELRKLVNIGFMEVHLALSRDPHGLAYDDVVRDLVEKETPPRYIDSLIIEQGATICDMVMSKKQGGLGGYLYVCGSVSVFDSVMSGIRKAIYNYRTATMDTVELIINKAFAERRFMLDVFMSPKALPCNLPIISLSDLALHTGHRPGSRMWIAVHGSVYDVTDFSPMHPGGTLILKSNAGVDCTKSFDNLAHTNNPEVSSLLTRYFIGHLSSKPDYGGDKDVSTLHDLWASYLRVTVETLVAHQFEMHDIMGASHDSPSSHNPSGNTNIWLHEDLPSIIAIRAFYGYQSRLLQGGFAALFGPKLEELVLRLSFSFASAGGPGAAWKLPDILGTIARAKTSQDAALSTKEISALGDFICDPTSELRFQERGVFSYASKCVQLDIELLEDLRQEACNGMDAFETLASALDSFTDSNPDVNPLAVLSAFLLQTLERMAHRLSMFYAQLARLSAYQPELEHNPARTRWAFVRRCIRDGTFFVLTQTISAESLMDDRSGTSYMSGKSGQKTHFESILSQVNHRIASSTTEESVKAAQPITVNTIHQERGNNISEDTTVASAASRLNVGAVESMESFMKKNKTAIRRLSSMPNPFQLQDLQRALSMDPNGLSTGNNEQLEGQMRKMPLHDSIPSSASRTAGSSRHSSFSAGSSIGFLPLNSSMQKLSTPPSDANMALHLKLAVCYVWTELYAGFWDK</sequence>
<feature type="region of interest" description="Disordered" evidence="9">
    <location>
        <begin position="1"/>
        <end position="21"/>
    </location>
</feature>
<keyword evidence="3" id="KW-0285">Flavoprotein</keyword>
<dbReference type="SUPFAM" id="SSF63380">
    <property type="entry name" value="Riboflavin synthase domain-like"/>
    <property type="match status" value="1"/>
</dbReference>
<dbReference type="GO" id="GO:0016702">
    <property type="term" value="F:oxidoreductase activity, acting on single donors with incorporation of molecular oxygen, incorporation of two atoms of oxygen"/>
    <property type="evidence" value="ECO:0007669"/>
    <property type="project" value="UniProtKB-ARBA"/>
</dbReference>
<dbReference type="Pfam" id="PF00667">
    <property type="entry name" value="FAD_binding_1"/>
    <property type="match status" value="1"/>
</dbReference>
<dbReference type="InterPro" id="IPR023173">
    <property type="entry name" value="NADPH_Cyt_P450_Rdtase_alpha"/>
</dbReference>
<evidence type="ECO:0000256" key="6">
    <source>
        <dbReference type="ARBA" id="ARBA00023002"/>
    </source>
</evidence>
<dbReference type="GO" id="GO:0046872">
    <property type="term" value="F:metal ion binding"/>
    <property type="evidence" value="ECO:0007669"/>
    <property type="project" value="UniProtKB-KW"/>
</dbReference>
<evidence type="ECO:0000313" key="11">
    <source>
        <dbReference type="EMBL" id="KAJ4245766.1"/>
    </source>
</evidence>
<dbReference type="Proteomes" id="UP001152049">
    <property type="component" value="Unassembled WGS sequence"/>
</dbReference>
<dbReference type="Gene3D" id="3.40.50.80">
    <property type="entry name" value="Nucleotide-binding domain of ferredoxin-NADP reductase (FNR) module"/>
    <property type="match status" value="1"/>
</dbReference>
<dbReference type="GO" id="GO:0050660">
    <property type="term" value="F:flavin adenine dinucleotide binding"/>
    <property type="evidence" value="ECO:0007669"/>
    <property type="project" value="TreeGrafter"/>
</dbReference>
<evidence type="ECO:0000313" key="12">
    <source>
        <dbReference type="Proteomes" id="UP001152049"/>
    </source>
</evidence>
<dbReference type="SUPFAM" id="SSF52343">
    <property type="entry name" value="Ferredoxin reductase-like, C-terminal NADP-linked domain"/>
    <property type="match status" value="1"/>
</dbReference>
<evidence type="ECO:0000256" key="7">
    <source>
        <dbReference type="ARBA" id="ARBA00023004"/>
    </source>
</evidence>
<feature type="domain" description="Cytochrome b5 heme-binding" evidence="10">
    <location>
        <begin position="985"/>
        <end position="1066"/>
    </location>
</feature>
<proteinExistence type="inferred from homology"/>
<dbReference type="Gene3D" id="1.20.990.10">
    <property type="entry name" value="NADPH-cytochrome p450 Reductase, Chain A, domain 3"/>
    <property type="match status" value="1"/>
</dbReference>
<keyword evidence="4" id="KW-0479">Metal-binding</keyword>
<comment type="cofactor">
    <cofactor evidence="1">
        <name>FAD</name>
        <dbReference type="ChEBI" id="CHEBI:57692"/>
    </cofactor>
</comment>